<keyword evidence="3" id="KW-1185">Reference proteome</keyword>
<accession>A0A9X5I554</accession>
<keyword evidence="1" id="KW-1133">Transmembrane helix</keyword>
<feature type="transmembrane region" description="Helical" evidence="1">
    <location>
        <begin position="21"/>
        <end position="39"/>
    </location>
</feature>
<comment type="caution">
    <text evidence="2">The sequence shown here is derived from an EMBL/GenBank/DDBJ whole genome shotgun (WGS) entry which is preliminary data.</text>
</comment>
<sequence>MASSRIAIGKIARRTLLKITVRVTLVIIAASAIGYLHVLSSLESHVREDLKQYVIERGRQESDFLALAAATQDERRLASTGTDIPIDNLVKRTANEWLPGSYSMIFHSDGRLIAHPDLI</sequence>
<proteinExistence type="predicted"/>
<reference evidence="2 3" key="1">
    <citation type="journal article" date="2015" name="Genome Announc.">
        <title>Draft Genome Sequence of the Terrestrial Cyanobacterium Scytonema millei VB511283, Isolated from Eastern India.</title>
        <authorList>
            <person name="Sen D."/>
            <person name="Chandrababunaidu M.M."/>
            <person name="Singh D."/>
            <person name="Sanghi N."/>
            <person name="Ghorai A."/>
            <person name="Mishra G.P."/>
            <person name="Madduluri M."/>
            <person name="Adhikary S.P."/>
            <person name="Tripathy S."/>
        </authorList>
    </citation>
    <scope>NUCLEOTIDE SEQUENCE [LARGE SCALE GENOMIC DNA]</scope>
    <source>
        <strain evidence="2 3">VB511283</strain>
    </source>
</reference>
<evidence type="ECO:0000313" key="2">
    <source>
        <dbReference type="EMBL" id="NHC35626.1"/>
    </source>
</evidence>
<evidence type="ECO:0000256" key="1">
    <source>
        <dbReference type="SAM" id="Phobius"/>
    </source>
</evidence>
<dbReference type="RefSeq" id="WP_132867021.1">
    <property type="nucleotide sequence ID" value="NZ_JTJC03000003.1"/>
</dbReference>
<keyword evidence="1" id="KW-0812">Transmembrane</keyword>
<dbReference type="AlphaFoldDB" id="A0A9X5I554"/>
<gene>
    <name evidence="2" type="ORF">QH73_0013295</name>
</gene>
<keyword evidence="1" id="KW-0472">Membrane</keyword>
<evidence type="ECO:0000313" key="3">
    <source>
        <dbReference type="Proteomes" id="UP000031532"/>
    </source>
</evidence>
<dbReference type="Proteomes" id="UP000031532">
    <property type="component" value="Unassembled WGS sequence"/>
</dbReference>
<protein>
    <submittedName>
        <fullName evidence="2">Uncharacterized protein</fullName>
    </submittedName>
</protein>
<dbReference type="EMBL" id="JTJC03000003">
    <property type="protein sequence ID" value="NHC35626.1"/>
    <property type="molecule type" value="Genomic_DNA"/>
</dbReference>
<organism evidence="2 3">
    <name type="scientific">Scytonema millei VB511283</name>
    <dbReference type="NCBI Taxonomy" id="1245923"/>
    <lineage>
        <taxon>Bacteria</taxon>
        <taxon>Bacillati</taxon>
        <taxon>Cyanobacteriota</taxon>
        <taxon>Cyanophyceae</taxon>
        <taxon>Nostocales</taxon>
        <taxon>Scytonemataceae</taxon>
        <taxon>Scytonema</taxon>
    </lineage>
</organism>
<name>A0A9X5I554_9CYAN</name>